<dbReference type="KEGG" id="eaj:Q3M24_05415"/>
<evidence type="ECO:0000313" key="10">
    <source>
        <dbReference type="EMBL" id="XCN74188.1"/>
    </source>
</evidence>
<dbReference type="InterPro" id="IPR005543">
    <property type="entry name" value="PASTA_dom"/>
</dbReference>
<evidence type="ECO:0000256" key="2">
    <source>
        <dbReference type="ARBA" id="ARBA00007898"/>
    </source>
</evidence>
<comment type="similarity">
    <text evidence="2">Belongs to the class-D beta-lactamase family.</text>
</comment>
<dbReference type="SUPFAM" id="SSF56601">
    <property type="entry name" value="beta-lactamase/transpeptidase-like"/>
    <property type="match status" value="1"/>
</dbReference>
<dbReference type="EC" id="3.5.2.6" evidence="3"/>
<keyword evidence="8" id="KW-1133">Transmembrane helix</keyword>
<keyword evidence="6" id="KW-0378">Hydrolase</keyword>
<reference evidence="10" key="1">
    <citation type="journal article" date="2024" name="Syst. Appl. Microbiol.">
        <title>First single-strain enrichments of Electrothrix cable bacteria, description of E. aestuarii sp. nov. and E. rattekaaiensis sp. nov., and proposal of a cable bacteria taxonomy following the rules of the SeqCode.</title>
        <authorList>
            <person name="Plum-Jensen L.E."/>
            <person name="Schramm A."/>
            <person name="Marshall I.P.G."/>
        </authorList>
    </citation>
    <scope>NUCLEOTIDE SEQUENCE</scope>
    <source>
        <strain evidence="10">Rat1</strain>
    </source>
</reference>
<keyword evidence="4" id="KW-0121">Carboxypeptidase</keyword>
<reference evidence="10" key="2">
    <citation type="submission" date="2024-06" db="EMBL/GenBank/DDBJ databases">
        <authorList>
            <person name="Plum-Jensen L.E."/>
            <person name="Schramm A."/>
            <person name="Marshall I.P.G."/>
        </authorList>
    </citation>
    <scope>NUCLEOTIDE SEQUENCE</scope>
    <source>
        <strain evidence="10">Rat1</strain>
    </source>
</reference>
<dbReference type="Pfam" id="PF03717">
    <property type="entry name" value="PBP_dimer"/>
    <property type="match status" value="1"/>
</dbReference>
<name>A0AAU8LYD4_9BACT</name>
<feature type="domain" description="PASTA" evidence="9">
    <location>
        <begin position="588"/>
        <end position="647"/>
    </location>
</feature>
<evidence type="ECO:0000259" key="9">
    <source>
        <dbReference type="PROSITE" id="PS51178"/>
    </source>
</evidence>
<dbReference type="CDD" id="cd06575">
    <property type="entry name" value="PASTA_Pbp2x-like_2"/>
    <property type="match status" value="1"/>
</dbReference>
<evidence type="ECO:0000256" key="1">
    <source>
        <dbReference type="ARBA" id="ARBA00001526"/>
    </source>
</evidence>
<dbReference type="Pfam" id="PF03793">
    <property type="entry name" value="PASTA"/>
    <property type="match status" value="1"/>
</dbReference>
<keyword evidence="8" id="KW-0812">Transmembrane</keyword>
<dbReference type="SUPFAM" id="SSF56519">
    <property type="entry name" value="Penicillin binding protein dimerisation domain"/>
    <property type="match status" value="1"/>
</dbReference>
<feature type="transmembrane region" description="Helical" evidence="8">
    <location>
        <begin position="44"/>
        <end position="67"/>
    </location>
</feature>
<keyword evidence="7" id="KW-0046">Antibiotic resistance</keyword>
<dbReference type="GO" id="GO:0005886">
    <property type="term" value="C:plasma membrane"/>
    <property type="evidence" value="ECO:0007669"/>
    <property type="project" value="TreeGrafter"/>
</dbReference>
<evidence type="ECO:0000256" key="6">
    <source>
        <dbReference type="ARBA" id="ARBA00022801"/>
    </source>
</evidence>
<evidence type="ECO:0000256" key="5">
    <source>
        <dbReference type="ARBA" id="ARBA00022729"/>
    </source>
</evidence>
<accession>A0AAU8LYD4</accession>
<dbReference type="PROSITE" id="PS51178">
    <property type="entry name" value="PASTA"/>
    <property type="match status" value="1"/>
</dbReference>
<dbReference type="GO" id="GO:0046677">
    <property type="term" value="P:response to antibiotic"/>
    <property type="evidence" value="ECO:0007669"/>
    <property type="project" value="UniProtKB-KW"/>
</dbReference>
<dbReference type="Gene3D" id="3.90.1310.10">
    <property type="entry name" value="Penicillin-binding protein 2a (Domain 2)"/>
    <property type="match status" value="1"/>
</dbReference>
<dbReference type="InterPro" id="IPR005311">
    <property type="entry name" value="PBP_dimer"/>
</dbReference>
<keyword evidence="4" id="KW-0645">Protease</keyword>
<dbReference type="AlphaFoldDB" id="A0AAU8LYD4"/>
<evidence type="ECO:0000256" key="7">
    <source>
        <dbReference type="ARBA" id="ARBA00023251"/>
    </source>
</evidence>
<dbReference type="PANTHER" id="PTHR30627">
    <property type="entry name" value="PEPTIDOGLYCAN D,D-TRANSPEPTIDASE"/>
    <property type="match status" value="1"/>
</dbReference>
<proteinExistence type="inferred from homology"/>
<sequence>MLMIGRLTSLFRQIFGKKKDALPRSGYNYTLPGRPLQRSRKDACFTFLLILLVLVFCWLVFFPPFSWQGLTNVMRLPASISKAIGQDVLGEENAEDQQDRPILRGTIYDRNMEEMSVSYRLFSLLVQPTELPDRNKVAEQLSLILEREKEKILQQLQYADGMTELADNLEMHQVEAIEDLHLPGIHCRPVEVRYYPDHGVAGQVLGFVSGNAGLSGVEALYDTVLEPGEFRPVNIPVVNFAGHDALGETVADIVLTIDMALQRQLDQILAEYRQRKGASGGSAIAIAPDSGRILAMISQPGFDPNYFWQTDELQAHKALFAPRYDQELVRPLLVRAAATLEMGMDRDLLPVTLSVPDYGLSEDLLQEYWLRLDMGLPIPDFLPLSSAQGRASAQDMGDNNLLSPVQIVYGLATLLNGGHRVVPWFLNGLYDHTEERFFLRDFAGSPEARILSPAQGKRLGNTLLGASFSSAEGGFLFADMITKVSKEKGLSRQLVQDLLVVAVPREKPEVLLLLTANYDTLAPYPSEVEKRDLQGLLGIGKNVLPLLVGYGGQVETFTAPSAEKNPANLKRYFYSKKHNAAEVKETLARAHLVMPSLIGLSLRKGLQQLNRYNIKIQIKGSGRIIEQKPAPGEPLDETEICELILETEHE</sequence>
<dbReference type="SUPFAM" id="SSF54184">
    <property type="entry name" value="Penicillin-binding protein 2x (pbp-2x), c-terminal domain"/>
    <property type="match status" value="1"/>
</dbReference>
<dbReference type="Gene3D" id="3.40.710.10">
    <property type="entry name" value="DD-peptidase/beta-lactamase superfamily"/>
    <property type="match status" value="1"/>
</dbReference>
<dbReference type="InterPro" id="IPR050515">
    <property type="entry name" value="Beta-lactam/transpept"/>
</dbReference>
<evidence type="ECO:0000256" key="8">
    <source>
        <dbReference type="SAM" id="Phobius"/>
    </source>
</evidence>
<dbReference type="InterPro" id="IPR036138">
    <property type="entry name" value="PBP_dimer_sf"/>
</dbReference>
<dbReference type="GO" id="GO:0004180">
    <property type="term" value="F:carboxypeptidase activity"/>
    <property type="evidence" value="ECO:0007669"/>
    <property type="project" value="UniProtKB-KW"/>
</dbReference>
<keyword evidence="5" id="KW-0732">Signal</keyword>
<evidence type="ECO:0000256" key="3">
    <source>
        <dbReference type="ARBA" id="ARBA00012865"/>
    </source>
</evidence>
<dbReference type="PANTHER" id="PTHR30627:SF6">
    <property type="entry name" value="BETA-LACTAMASE YBXI-RELATED"/>
    <property type="match status" value="1"/>
</dbReference>
<keyword evidence="8" id="KW-0472">Membrane</keyword>
<gene>
    <name evidence="10" type="ORF">Q3M24_05415</name>
</gene>
<dbReference type="GO" id="GO:0071555">
    <property type="term" value="P:cell wall organization"/>
    <property type="evidence" value="ECO:0007669"/>
    <property type="project" value="TreeGrafter"/>
</dbReference>
<protein>
    <recommendedName>
        <fullName evidence="3">beta-lactamase</fullName>
        <ecNumber evidence="3">3.5.2.6</ecNumber>
    </recommendedName>
</protein>
<dbReference type="GO" id="GO:0008658">
    <property type="term" value="F:penicillin binding"/>
    <property type="evidence" value="ECO:0007669"/>
    <property type="project" value="InterPro"/>
</dbReference>
<organism evidence="10">
    <name type="scientific">Candidatus Electrothrix aestuarii</name>
    <dbReference type="NCBI Taxonomy" id="3062594"/>
    <lineage>
        <taxon>Bacteria</taxon>
        <taxon>Pseudomonadati</taxon>
        <taxon>Thermodesulfobacteriota</taxon>
        <taxon>Desulfobulbia</taxon>
        <taxon>Desulfobulbales</taxon>
        <taxon>Desulfobulbaceae</taxon>
        <taxon>Candidatus Electrothrix</taxon>
    </lineage>
</organism>
<dbReference type="InterPro" id="IPR012338">
    <property type="entry name" value="Beta-lactam/transpept-like"/>
</dbReference>
<evidence type="ECO:0000256" key="4">
    <source>
        <dbReference type="ARBA" id="ARBA00022645"/>
    </source>
</evidence>
<dbReference type="GO" id="GO:0008800">
    <property type="term" value="F:beta-lactamase activity"/>
    <property type="evidence" value="ECO:0007669"/>
    <property type="project" value="UniProtKB-EC"/>
</dbReference>
<dbReference type="EMBL" id="CP159373">
    <property type="protein sequence ID" value="XCN74188.1"/>
    <property type="molecule type" value="Genomic_DNA"/>
</dbReference>
<comment type="catalytic activity">
    <reaction evidence="1">
        <text>a beta-lactam + H2O = a substituted beta-amino acid</text>
        <dbReference type="Rhea" id="RHEA:20401"/>
        <dbReference type="ChEBI" id="CHEBI:15377"/>
        <dbReference type="ChEBI" id="CHEBI:35627"/>
        <dbReference type="ChEBI" id="CHEBI:140347"/>
        <dbReference type="EC" id="3.5.2.6"/>
    </reaction>
</comment>